<feature type="region of interest" description="Disordered" evidence="1">
    <location>
        <begin position="165"/>
        <end position="215"/>
    </location>
</feature>
<evidence type="ECO:0000256" key="1">
    <source>
        <dbReference type="SAM" id="MobiDB-lite"/>
    </source>
</evidence>
<evidence type="ECO:0000313" key="3">
    <source>
        <dbReference type="Proteomes" id="UP000013827"/>
    </source>
</evidence>
<feature type="compositionally biased region" description="Basic and acidic residues" evidence="1">
    <location>
        <begin position="48"/>
        <end position="58"/>
    </location>
</feature>
<organism evidence="2 3">
    <name type="scientific">Emiliania huxleyi (strain CCMP1516)</name>
    <dbReference type="NCBI Taxonomy" id="280463"/>
    <lineage>
        <taxon>Eukaryota</taxon>
        <taxon>Haptista</taxon>
        <taxon>Haptophyta</taxon>
        <taxon>Prymnesiophyceae</taxon>
        <taxon>Isochrysidales</taxon>
        <taxon>Noelaerhabdaceae</taxon>
        <taxon>Emiliania</taxon>
    </lineage>
</organism>
<dbReference type="HOGENOM" id="CLU_638487_0_0_1"/>
<sequence>MSLRRLRRARRGLLLGALAVPRVGEEEGAAGGGAFLLHSPAASQGGGEEAREGPGDEAREGGWWWVCSRCGRRFDSATVDVPCRAPDLRDISETLPRHLQDTSETIPCRAPDPLVSIETYAALSEAEGVDGNYVCEGLGWESEIVKERLRLSLAPNEQAHLESIRVAPTGGASSSGGGSGGGRGGGGGGDDGVGGERGAGGGSGGGESAGWQGGGKWPLRLAPGGLLSWERELGEAVHNLLHQLLPGRGGEARRRRGGVHPTLRSIGGMIRATEAVLGGAHCVPMALRDLQLDHWLDTAAEVAESAGAAGPAEAAEAALLDALRDGGGVSFESALAFFGAAWEALAAQCAWHLRCGLLMLHESVGELLRALLEWRLDRAFLAADAARAEAVRAMVAASVERATIEYGAASDDTTELLGLWERVQTGRGAE</sequence>
<keyword evidence="3" id="KW-1185">Reference proteome</keyword>
<dbReference type="Proteomes" id="UP000013827">
    <property type="component" value="Unassembled WGS sequence"/>
</dbReference>
<name>A0A0D3K108_EMIH1</name>
<dbReference type="RefSeq" id="XP_005781872.1">
    <property type="nucleotide sequence ID" value="XM_005781815.1"/>
</dbReference>
<dbReference type="EnsemblProtists" id="EOD29443">
    <property type="protein sequence ID" value="EOD29443"/>
    <property type="gene ID" value="EMIHUDRAFT_424056"/>
</dbReference>
<protein>
    <submittedName>
        <fullName evidence="2">Uncharacterized protein</fullName>
    </submittedName>
</protein>
<accession>A0A0D3K108</accession>
<dbReference type="PaxDb" id="2903-EOD29443"/>
<dbReference type="GeneID" id="17274759"/>
<feature type="region of interest" description="Disordered" evidence="1">
    <location>
        <begin position="35"/>
        <end position="58"/>
    </location>
</feature>
<reference evidence="2" key="2">
    <citation type="submission" date="2024-10" db="UniProtKB">
        <authorList>
            <consortium name="EnsemblProtists"/>
        </authorList>
    </citation>
    <scope>IDENTIFICATION</scope>
</reference>
<dbReference type="AlphaFoldDB" id="A0A0D3K108"/>
<evidence type="ECO:0000313" key="2">
    <source>
        <dbReference type="EnsemblProtists" id="EOD29443"/>
    </source>
</evidence>
<proteinExistence type="predicted"/>
<feature type="compositionally biased region" description="Gly residues" evidence="1">
    <location>
        <begin position="173"/>
        <end position="215"/>
    </location>
</feature>
<dbReference type="KEGG" id="ehx:EMIHUDRAFT_424056"/>
<reference evidence="3" key="1">
    <citation type="journal article" date="2013" name="Nature">
        <title>Pan genome of the phytoplankton Emiliania underpins its global distribution.</title>
        <authorList>
            <person name="Read B.A."/>
            <person name="Kegel J."/>
            <person name="Klute M.J."/>
            <person name="Kuo A."/>
            <person name="Lefebvre S.C."/>
            <person name="Maumus F."/>
            <person name="Mayer C."/>
            <person name="Miller J."/>
            <person name="Monier A."/>
            <person name="Salamov A."/>
            <person name="Young J."/>
            <person name="Aguilar M."/>
            <person name="Claverie J.M."/>
            <person name="Frickenhaus S."/>
            <person name="Gonzalez K."/>
            <person name="Herman E.K."/>
            <person name="Lin Y.C."/>
            <person name="Napier J."/>
            <person name="Ogata H."/>
            <person name="Sarno A.F."/>
            <person name="Shmutz J."/>
            <person name="Schroeder D."/>
            <person name="de Vargas C."/>
            <person name="Verret F."/>
            <person name="von Dassow P."/>
            <person name="Valentin K."/>
            <person name="Van de Peer Y."/>
            <person name="Wheeler G."/>
            <person name="Dacks J.B."/>
            <person name="Delwiche C.F."/>
            <person name="Dyhrman S.T."/>
            <person name="Glockner G."/>
            <person name="John U."/>
            <person name="Richards T."/>
            <person name="Worden A.Z."/>
            <person name="Zhang X."/>
            <person name="Grigoriev I.V."/>
            <person name="Allen A.E."/>
            <person name="Bidle K."/>
            <person name="Borodovsky M."/>
            <person name="Bowler C."/>
            <person name="Brownlee C."/>
            <person name="Cock J.M."/>
            <person name="Elias M."/>
            <person name="Gladyshev V.N."/>
            <person name="Groth M."/>
            <person name="Guda C."/>
            <person name="Hadaegh A."/>
            <person name="Iglesias-Rodriguez M.D."/>
            <person name="Jenkins J."/>
            <person name="Jones B.M."/>
            <person name="Lawson T."/>
            <person name="Leese F."/>
            <person name="Lindquist E."/>
            <person name="Lobanov A."/>
            <person name="Lomsadze A."/>
            <person name="Malik S.B."/>
            <person name="Marsh M.E."/>
            <person name="Mackinder L."/>
            <person name="Mock T."/>
            <person name="Mueller-Roeber B."/>
            <person name="Pagarete A."/>
            <person name="Parker M."/>
            <person name="Probert I."/>
            <person name="Quesneville H."/>
            <person name="Raines C."/>
            <person name="Rensing S.A."/>
            <person name="Riano-Pachon D.M."/>
            <person name="Richier S."/>
            <person name="Rokitta S."/>
            <person name="Shiraiwa Y."/>
            <person name="Soanes D.M."/>
            <person name="van der Giezen M."/>
            <person name="Wahlund T.M."/>
            <person name="Williams B."/>
            <person name="Wilson W."/>
            <person name="Wolfe G."/>
            <person name="Wurch L.L."/>
        </authorList>
    </citation>
    <scope>NUCLEOTIDE SEQUENCE</scope>
</reference>